<keyword evidence="4" id="KW-1185">Reference proteome</keyword>
<evidence type="ECO:0000313" key="3">
    <source>
        <dbReference type="EMBL" id="MDQ0509165.1"/>
    </source>
</evidence>
<organism evidence="3 4">
    <name type="scientific">Ancylobacter amanitiformis</name>
    <dbReference type="NCBI Taxonomy" id="217069"/>
    <lineage>
        <taxon>Bacteria</taxon>
        <taxon>Pseudomonadati</taxon>
        <taxon>Pseudomonadota</taxon>
        <taxon>Alphaproteobacteria</taxon>
        <taxon>Hyphomicrobiales</taxon>
        <taxon>Xanthobacteraceae</taxon>
        <taxon>Ancylobacter</taxon>
    </lineage>
</organism>
<dbReference type="SUPFAM" id="SSF53720">
    <property type="entry name" value="ALDH-like"/>
    <property type="match status" value="1"/>
</dbReference>
<keyword evidence="1" id="KW-0560">Oxidoreductase</keyword>
<dbReference type="InterPro" id="IPR016162">
    <property type="entry name" value="Ald_DH_N"/>
</dbReference>
<evidence type="ECO:0000256" key="1">
    <source>
        <dbReference type="ARBA" id="ARBA00023002"/>
    </source>
</evidence>
<dbReference type="Pfam" id="PF00171">
    <property type="entry name" value="Aldedh"/>
    <property type="match status" value="1"/>
</dbReference>
<comment type="caution">
    <text evidence="3">The sequence shown here is derived from an EMBL/GenBank/DDBJ whole genome shotgun (WGS) entry which is preliminary data.</text>
</comment>
<feature type="domain" description="Aldehyde dehydrogenase" evidence="2">
    <location>
        <begin position="36"/>
        <end position="487"/>
    </location>
</feature>
<dbReference type="InterPro" id="IPR016163">
    <property type="entry name" value="Ald_DH_C"/>
</dbReference>
<dbReference type="EMBL" id="JAUSVR010000001">
    <property type="protein sequence ID" value="MDQ0509165.1"/>
    <property type="molecule type" value="Genomic_DNA"/>
</dbReference>
<dbReference type="Gene3D" id="3.40.605.10">
    <property type="entry name" value="Aldehyde Dehydrogenase, Chain A, domain 1"/>
    <property type="match status" value="1"/>
</dbReference>
<accession>A0ABU0LKD2</accession>
<sequence length="519" mass="55395">MSSSAIIDPAMPDPAMPDLASPRYYLAPGLRLSAGPTHRVVDPATLEEVGARAEVTPDEVVEVLARVNAAQKLWNRTDAKSRARMLHQLANRIETADFTECAILMSREMGKPYPEAIGELANVAPIFRYYAEMARDDAGKIAGTTQIGSTQYARYEALGVSVHIMPFNFPILLMCWTVAASLAAGNGCIVKPAEATTLCTLDFMKVFDELPAGLVACLPGGAEVGRALVDSERTHAVAFTGSVAAGRAVAMAAASRLKPAVIEAGGSDPMIIAASAPLDVAAAGAVTGAFHMSGQVCTSTERIYAVDAIHDDFVRAFVARTKQLRIGNGLERNEIGPLVAKAARDKVMRLVADAVAKGARVECGGRIPEGLETGWFYAPTILTGCTSDMEILHEETFGPVVAVCRVADFDAAVAAANDSPFGLGASIFTTSLEEAIEASERLEAGMVWVNNPMIDNDALPFGGWKASGMGRELGRQGLDAFRRSKMVVMDHKPQIHGWWYPYPDDWFLDRAGTGGRKHV</sequence>
<proteinExistence type="predicted"/>
<name>A0ABU0LKD2_9HYPH</name>
<protein>
    <submittedName>
        <fullName evidence="3">Acyl-CoA reductase-like NAD-dependent aldehyde dehydrogenase</fullName>
    </submittedName>
</protein>
<reference evidence="3 4" key="1">
    <citation type="submission" date="2023-07" db="EMBL/GenBank/DDBJ databases">
        <title>Genomic Encyclopedia of Type Strains, Phase IV (KMG-IV): sequencing the most valuable type-strain genomes for metagenomic binning, comparative biology and taxonomic classification.</title>
        <authorList>
            <person name="Goeker M."/>
        </authorList>
    </citation>
    <scope>NUCLEOTIDE SEQUENCE [LARGE SCALE GENOMIC DNA]</scope>
    <source>
        <strain evidence="3 4">DSM 15561</strain>
    </source>
</reference>
<dbReference type="PANTHER" id="PTHR11699">
    <property type="entry name" value="ALDEHYDE DEHYDROGENASE-RELATED"/>
    <property type="match status" value="1"/>
</dbReference>
<dbReference type="Proteomes" id="UP001235094">
    <property type="component" value="Unassembled WGS sequence"/>
</dbReference>
<evidence type="ECO:0000259" key="2">
    <source>
        <dbReference type="Pfam" id="PF00171"/>
    </source>
</evidence>
<dbReference type="CDD" id="cd07078">
    <property type="entry name" value="ALDH"/>
    <property type="match status" value="1"/>
</dbReference>
<gene>
    <name evidence="3" type="ORF">QOZ99_000042</name>
</gene>
<evidence type="ECO:0000313" key="4">
    <source>
        <dbReference type="Proteomes" id="UP001235094"/>
    </source>
</evidence>
<dbReference type="Gene3D" id="3.40.309.10">
    <property type="entry name" value="Aldehyde Dehydrogenase, Chain A, domain 2"/>
    <property type="match status" value="1"/>
</dbReference>
<dbReference type="InterPro" id="IPR016161">
    <property type="entry name" value="Ald_DH/histidinol_DH"/>
</dbReference>
<dbReference type="RefSeq" id="WP_306887851.1">
    <property type="nucleotide sequence ID" value="NZ_JAUSVR010000001.1"/>
</dbReference>
<dbReference type="InterPro" id="IPR015590">
    <property type="entry name" value="Aldehyde_DH_dom"/>
</dbReference>